<keyword evidence="3" id="KW-0816">Tricarboxylic acid cycle</keyword>
<dbReference type="Proteomes" id="UP000324209">
    <property type="component" value="Chromosome"/>
</dbReference>
<keyword evidence="4 6" id="KW-0808">Transferase</keyword>
<dbReference type="Pfam" id="PF00285">
    <property type="entry name" value="Citrate_synt"/>
    <property type="match status" value="1"/>
</dbReference>
<reference evidence="8 9" key="1">
    <citation type="submission" date="2019-02" db="EMBL/GenBank/DDBJ databases">
        <title>Complete Genome Sequence and Methylome Analysis of free living Spirochaetas.</title>
        <authorList>
            <person name="Fomenkov A."/>
            <person name="Dubinina G."/>
            <person name="Leshcheva N."/>
            <person name="Mikheeva N."/>
            <person name="Grabovich M."/>
            <person name="Vincze T."/>
            <person name="Roberts R.J."/>
        </authorList>
    </citation>
    <scope>NUCLEOTIDE SEQUENCE [LARGE SCALE GENOMIC DNA]</scope>
    <source>
        <strain evidence="8 9">K2</strain>
    </source>
</reference>
<dbReference type="GO" id="GO:0005829">
    <property type="term" value="C:cytosol"/>
    <property type="evidence" value="ECO:0007669"/>
    <property type="project" value="TreeGrafter"/>
</dbReference>
<evidence type="ECO:0000256" key="6">
    <source>
        <dbReference type="PIRNR" id="PIRNR001369"/>
    </source>
</evidence>
<protein>
    <recommendedName>
        <fullName evidence="6">Citrate synthase</fullName>
    </recommendedName>
</protein>
<evidence type="ECO:0000313" key="8">
    <source>
        <dbReference type="EMBL" id="QEN06505.1"/>
    </source>
</evidence>
<dbReference type="AlphaFoldDB" id="A0A5C1QEN8"/>
<dbReference type="GO" id="GO:0005975">
    <property type="term" value="P:carbohydrate metabolic process"/>
    <property type="evidence" value="ECO:0007669"/>
    <property type="project" value="TreeGrafter"/>
</dbReference>
<dbReference type="InterPro" id="IPR016143">
    <property type="entry name" value="Citrate_synth-like_sm_a-sub"/>
</dbReference>
<comment type="catalytic activity">
    <reaction evidence="5">
        <text>oxaloacetate + acetyl-CoA + H2O = citrate + CoA + H(+)</text>
        <dbReference type="Rhea" id="RHEA:16845"/>
        <dbReference type="ChEBI" id="CHEBI:15377"/>
        <dbReference type="ChEBI" id="CHEBI:15378"/>
        <dbReference type="ChEBI" id="CHEBI:16452"/>
        <dbReference type="ChEBI" id="CHEBI:16947"/>
        <dbReference type="ChEBI" id="CHEBI:57287"/>
        <dbReference type="ChEBI" id="CHEBI:57288"/>
        <dbReference type="EC" id="2.3.3.16"/>
    </reaction>
</comment>
<dbReference type="PANTHER" id="PTHR11739">
    <property type="entry name" value="CITRATE SYNTHASE"/>
    <property type="match status" value="1"/>
</dbReference>
<dbReference type="UniPathway" id="UPA00223"/>
<evidence type="ECO:0000256" key="3">
    <source>
        <dbReference type="ARBA" id="ARBA00022532"/>
    </source>
</evidence>
<dbReference type="PIRSF" id="PIRSF001369">
    <property type="entry name" value="Citrate_synth"/>
    <property type="match status" value="1"/>
</dbReference>
<evidence type="ECO:0000256" key="2">
    <source>
        <dbReference type="ARBA" id="ARBA00010566"/>
    </source>
</evidence>
<dbReference type="InterPro" id="IPR011278">
    <property type="entry name" value="2-MeCitrate/Citrate_synth_II"/>
</dbReference>
<feature type="active site" evidence="7">
    <location>
        <position position="326"/>
    </location>
</feature>
<name>A0A5C1QEN8_9SPIO</name>
<evidence type="ECO:0000256" key="5">
    <source>
        <dbReference type="ARBA" id="ARBA00049288"/>
    </source>
</evidence>
<evidence type="ECO:0000256" key="1">
    <source>
        <dbReference type="ARBA" id="ARBA00004751"/>
    </source>
</evidence>
<dbReference type="InterPro" id="IPR036969">
    <property type="entry name" value="Citrate_synthase_sf"/>
</dbReference>
<evidence type="ECO:0000256" key="4">
    <source>
        <dbReference type="ARBA" id="ARBA00022679"/>
    </source>
</evidence>
<dbReference type="PRINTS" id="PR00143">
    <property type="entry name" value="CITRTSNTHASE"/>
</dbReference>
<comment type="pathway">
    <text evidence="1">Carbohydrate metabolism; tricarboxylic acid cycle; isocitrate from oxaloacetate: step 1/2.</text>
</comment>
<gene>
    <name evidence="8" type="ORF">EXM22_00295</name>
</gene>
<dbReference type="InterPro" id="IPR024176">
    <property type="entry name" value="Citrate_synthase_bac-typ"/>
</dbReference>
<evidence type="ECO:0000256" key="7">
    <source>
        <dbReference type="PIRSR" id="PIRSR001369-1"/>
    </source>
</evidence>
<comment type="similarity">
    <text evidence="2 6">Belongs to the citrate synthase family.</text>
</comment>
<accession>A0A5C1QEN8</accession>
<dbReference type="Gene3D" id="1.10.230.10">
    <property type="entry name" value="Cytochrome P450-Terp, domain 2"/>
    <property type="match status" value="1"/>
</dbReference>
<evidence type="ECO:0000313" key="9">
    <source>
        <dbReference type="Proteomes" id="UP000324209"/>
    </source>
</evidence>
<dbReference type="InterPro" id="IPR002020">
    <property type="entry name" value="Citrate_synthase"/>
</dbReference>
<proteinExistence type="inferred from homology"/>
<dbReference type="InterPro" id="IPR016142">
    <property type="entry name" value="Citrate_synth-like_lrg_a-sub"/>
</dbReference>
<dbReference type="Gene3D" id="1.10.580.10">
    <property type="entry name" value="Citrate Synthase, domain 1"/>
    <property type="match status" value="1"/>
</dbReference>
<dbReference type="EMBL" id="CP036150">
    <property type="protein sequence ID" value="QEN06505.1"/>
    <property type="molecule type" value="Genomic_DNA"/>
</dbReference>
<dbReference type="GO" id="GO:0006099">
    <property type="term" value="P:tricarboxylic acid cycle"/>
    <property type="evidence" value="ECO:0007669"/>
    <property type="project" value="UniProtKB-UniPathway"/>
</dbReference>
<dbReference type="NCBIfam" id="TIGR01800">
    <property type="entry name" value="cit_synth_II"/>
    <property type="match status" value="1"/>
</dbReference>
<dbReference type="SUPFAM" id="SSF48256">
    <property type="entry name" value="Citrate synthase"/>
    <property type="match status" value="1"/>
</dbReference>
<sequence>MTQAIRSMMMSEEMIHKGLEGVLVTKTSICKVNGEEGKLYYYGYPIDVLEKYSSFEETSYLLLYSHLPNKEELADFTTKMRLARQISNPILEMIKTFPRDSHPMELLQSSINFLSGYVDHKIEHSAYCNCRQTLHQIAQLPTIIAAFYRIKNGLEYVPPRDDLNHGANFLYMLRGVVPDKEEGDIMDKCLILHAEHGLNASTFTARVVASSLSTCYCSISAAIGSLYGSLHGGANEKVVNMLKEIDSVQDVRPFLEEAARTKRKIMGMGHRVYKAMDPRAVLMEGYLKTLSTKKGNSVNYNLLKEIQKVFREMMDEKDKAIYPNVDFFSGAVYELLGIPPTLFTPIFAMARAPGWLSHILEQRQDNRIFRPKALFDGPLDREYLPLEAR</sequence>
<dbReference type="GO" id="GO:0036440">
    <property type="term" value="F:citrate synthase activity"/>
    <property type="evidence" value="ECO:0007669"/>
    <property type="project" value="UniProtKB-EC"/>
</dbReference>
<dbReference type="OrthoDB" id="9800864at2"/>
<dbReference type="PANTHER" id="PTHR11739:SF4">
    <property type="entry name" value="CITRATE SYNTHASE, PEROXISOMAL"/>
    <property type="match status" value="1"/>
</dbReference>
<dbReference type="KEGG" id="ock:EXM22_00295"/>
<feature type="active site" evidence="7">
    <location>
        <position position="270"/>
    </location>
</feature>
<keyword evidence="9" id="KW-1185">Reference proteome</keyword>
<organism evidence="8 9">
    <name type="scientific">Oceanispirochaeta crateris</name>
    <dbReference type="NCBI Taxonomy" id="2518645"/>
    <lineage>
        <taxon>Bacteria</taxon>
        <taxon>Pseudomonadati</taxon>
        <taxon>Spirochaetota</taxon>
        <taxon>Spirochaetia</taxon>
        <taxon>Spirochaetales</taxon>
        <taxon>Spirochaetaceae</taxon>
        <taxon>Oceanispirochaeta</taxon>
    </lineage>
</organism>